<dbReference type="AlphaFoldDB" id="A0A1H2JLJ7"/>
<gene>
    <name evidence="2" type="ORF">SAMN04487931_11357</name>
</gene>
<dbReference type="Proteomes" id="UP000199608">
    <property type="component" value="Unassembled WGS sequence"/>
</dbReference>
<keyword evidence="3" id="KW-1185">Reference proteome</keyword>
<evidence type="ECO:0000313" key="3">
    <source>
        <dbReference type="Proteomes" id="UP000199608"/>
    </source>
</evidence>
<reference evidence="3" key="1">
    <citation type="submission" date="2016-10" db="EMBL/GenBank/DDBJ databases">
        <authorList>
            <person name="Varghese N."/>
            <person name="Submissions S."/>
        </authorList>
    </citation>
    <scope>NUCLEOTIDE SEQUENCE [LARGE SCALE GENOMIC DNA]</scope>
    <source>
        <strain evidence="3">DSM 3384</strain>
    </source>
</reference>
<evidence type="ECO:0000313" key="2">
    <source>
        <dbReference type="EMBL" id="SDU57006.1"/>
    </source>
</evidence>
<dbReference type="RefSeq" id="WP_092237329.1">
    <property type="nucleotide sequence ID" value="NZ_FNLL01000013.1"/>
</dbReference>
<feature type="compositionally biased region" description="Polar residues" evidence="1">
    <location>
        <begin position="357"/>
        <end position="367"/>
    </location>
</feature>
<protein>
    <submittedName>
        <fullName evidence="2">Uncharacterized protein</fullName>
    </submittedName>
</protein>
<feature type="compositionally biased region" description="Basic and acidic residues" evidence="1">
    <location>
        <begin position="346"/>
        <end position="355"/>
    </location>
</feature>
<sequence length="367" mass="41851">MEKEKRQRTMFIILLTAVFVMLGALSVQAKLRTRIAVLPFYVEQGNDADTRDIDLGLHYRRMSGFIENQLVGHDFEVIDPFAKDASEKELNRIMEKTIEDSMLVAKDMCQKYAVDAVYIVWLKIKTRKTSDGYYKASAMLDGKGYDSGGRSLGANVLKTFKVTRRDFDEAVAIVEKEVGDVVGRTLTNWSGTAQSQLIKRASGGSGNGNGILARNAQKQTKYLNIRLDQANEYELIEVFGKILNTVRGVMDTRRYNQRIVRDNPQACVTEWEVEIDPNTTDPFRLQSNIMKMVNDILDAGGTIRINNVPYRYSPSEMKLMMGVFPGEATSRSIQFIINRERVRDREFKGRHDPERATQYSTHDQIFE</sequence>
<name>A0A1H2JLJ7_9BACT</name>
<dbReference type="EMBL" id="FNLL01000013">
    <property type="protein sequence ID" value="SDU57006.1"/>
    <property type="molecule type" value="Genomic_DNA"/>
</dbReference>
<accession>A0A1H2JLJ7</accession>
<evidence type="ECO:0000256" key="1">
    <source>
        <dbReference type="SAM" id="MobiDB-lite"/>
    </source>
</evidence>
<feature type="region of interest" description="Disordered" evidence="1">
    <location>
        <begin position="346"/>
        <end position="367"/>
    </location>
</feature>
<proteinExistence type="predicted"/>
<organism evidence="2 3">
    <name type="scientific">Desulfobacula phenolica</name>
    <dbReference type="NCBI Taxonomy" id="90732"/>
    <lineage>
        <taxon>Bacteria</taxon>
        <taxon>Pseudomonadati</taxon>
        <taxon>Thermodesulfobacteriota</taxon>
        <taxon>Desulfobacteria</taxon>
        <taxon>Desulfobacterales</taxon>
        <taxon>Desulfobacteraceae</taxon>
        <taxon>Desulfobacula</taxon>
    </lineage>
</organism>